<dbReference type="InterPro" id="IPR043154">
    <property type="entry name" value="Sec-1-like_dom1"/>
</dbReference>
<feature type="compositionally biased region" description="Pro residues" evidence="2">
    <location>
        <begin position="537"/>
        <end position="546"/>
    </location>
</feature>
<dbReference type="PANTHER" id="PTHR11679">
    <property type="entry name" value="VESICLE PROTEIN SORTING-ASSOCIATED"/>
    <property type="match status" value="1"/>
</dbReference>
<dbReference type="STRING" id="139420.A0A371DF90"/>
<dbReference type="InterPro" id="IPR043127">
    <property type="entry name" value="Sec-1-like_dom3a"/>
</dbReference>
<evidence type="ECO:0000256" key="2">
    <source>
        <dbReference type="SAM" id="MobiDB-lite"/>
    </source>
</evidence>
<name>A0A371DF90_9APHY</name>
<dbReference type="Proteomes" id="UP000256964">
    <property type="component" value="Unassembled WGS sequence"/>
</dbReference>
<reference evidence="3 4" key="1">
    <citation type="journal article" date="2018" name="Biotechnol. Biofuels">
        <title>Integrative visual omics of the white-rot fungus Polyporus brumalis exposes the biotechnological potential of its oxidative enzymes for delignifying raw plant biomass.</title>
        <authorList>
            <person name="Miyauchi S."/>
            <person name="Rancon A."/>
            <person name="Drula E."/>
            <person name="Hage H."/>
            <person name="Chaduli D."/>
            <person name="Favel A."/>
            <person name="Grisel S."/>
            <person name="Henrissat B."/>
            <person name="Herpoel-Gimbert I."/>
            <person name="Ruiz-Duenas F.J."/>
            <person name="Chevret D."/>
            <person name="Hainaut M."/>
            <person name="Lin J."/>
            <person name="Wang M."/>
            <person name="Pangilinan J."/>
            <person name="Lipzen A."/>
            <person name="Lesage-Meessen L."/>
            <person name="Navarro D."/>
            <person name="Riley R."/>
            <person name="Grigoriev I.V."/>
            <person name="Zhou S."/>
            <person name="Raouche S."/>
            <person name="Rosso M.N."/>
        </authorList>
    </citation>
    <scope>NUCLEOTIDE SEQUENCE [LARGE SCALE GENOMIC DNA]</scope>
    <source>
        <strain evidence="3 4">BRFM 1820</strain>
    </source>
</reference>
<dbReference type="Gene3D" id="3.40.50.1910">
    <property type="match status" value="1"/>
</dbReference>
<keyword evidence="4" id="KW-1185">Reference proteome</keyword>
<dbReference type="EMBL" id="KZ857395">
    <property type="protein sequence ID" value="RDX51215.1"/>
    <property type="molecule type" value="Genomic_DNA"/>
</dbReference>
<dbReference type="InterPro" id="IPR036045">
    <property type="entry name" value="Sec1-like_sf"/>
</dbReference>
<dbReference type="AlphaFoldDB" id="A0A371DF90"/>
<feature type="compositionally biased region" description="Low complexity" evidence="2">
    <location>
        <begin position="560"/>
        <end position="579"/>
    </location>
</feature>
<evidence type="ECO:0000313" key="4">
    <source>
        <dbReference type="Proteomes" id="UP000256964"/>
    </source>
</evidence>
<organism evidence="3 4">
    <name type="scientific">Lentinus brumalis</name>
    <dbReference type="NCBI Taxonomy" id="2498619"/>
    <lineage>
        <taxon>Eukaryota</taxon>
        <taxon>Fungi</taxon>
        <taxon>Dikarya</taxon>
        <taxon>Basidiomycota</taxon>
        <taxon>Agaricomycotina</taxon>
        <taxon>Agaricomycetes</taxon>
        <taxon>Polyporales</taxon>
        <taxon>Polyporaceae</taxon>
        <taxon>Lentinus</taxon>
    </lineage>
</organism>
<dbReference type="SUPFAM" id="SSF56815">
    <property type="entry name" value="Sec1/munc18-like (SM) proteins"/>
    <property type="match status" value="1"/>
</dbReference>
<feature type="region of interest" description="Disordered" evidence="2">
    <location>
        <begin position="532"/>
        <end position="594"/>
    </location>
</feature>
<evidence type="ECO:0000256" key="1">
    <source>
        <dbReference type="ARBA" id="ARBA00009884"/>
    </source>
</evidence>
<dbReference type="OrthoDB" id="2228at2759"/>
<dbReference type="Gene3D" id="3.90.830.10">
    <property type="entry name" value="Syntaxin Binding Protein 1, Chain A, domain 2"/>
    <property type="match status" value="1"/>
</dbReference>
<sequence length="594" mass="66917">MSLISSVKSKFLEAIRSVQPPGRWKILVVDEHSQRLLNSVLKQFDILEENVTLIESITTHRDPQPQFEAMYIVMSTSQNVDRIIRDFSNGHKQYAAAHLFFVDGLHEQLFERLTSSPAEPYLKALQELFINFWGASADSSFTYQAMANDLLPIENGTTYRYKFQTQLGYEDKAATLSDADNVWTELRHMHMREAIDKLMADFNQFLTDNAGFKGEGAANLNDMKDMLANLPQYQEQRDKFSLHLNMAQECMAIFERDKLPAVANVEQNCATGVTAEGKTPKTLVEEMVPLLDSRDVVNMNKVRIIALYIQHRDGVSEEDRRRLYQHARLTMHEQDAVNSLVHLGVRINRQPGDKDTKKKIKQKPSNEEEYELSRYKPVLRTMLEEHVANKLDPTLFPYVKDSPSVASTTTSLRSASPAIQPAVSLRSQKPSWHKATRGPGTQNDNRQRLLVFVAGGMTYSEMREAYLLSKSLNKEIIIGSTHALTPTEFLRDLMVLELGGIGSKSLPNGVPEGNEPQRTPQEIYDQKFYTKDAPPKQRAPPAPAPAPQSGGRLFRPSPAPSAGSSVSVNSSIHSTSGSTYGETEKKKKRGFLRF</sequence>
<dbReference type="Gene3D" id="3.40.50.2060">
    <property type="match status" value="1"/>
</dbReference>
<dbReference type="InterPro" id="IPR027482">
    <property type="entry name" value="Sec1-like_dom2"/>
</dbReference>
<dbReference type="Gene3D" id="1.25.40.60">
    <property type="match status" value="1"/>
</dbReference>
<accession>A0A371DF90</accession>
<evidence type="ECO:0000313" key="3">
    <source>
        <dbReference type="EMBL" id="RDX51215.1"/>
    </source>
</evidence>
<protein>
    <submittedName>
        <fullName evidence="3">Sec1-like protein</fullName>
    </submittedName>
</protein>
<feature type="region of interest" description="Disordered" evidence="2">
    <location>
        <begin position="503"/>
        <end position="522"/>
    </location>
</feature>
<proteinExistence type="inferred from homology"/>
<dbReference type="GO" id="GO:0016192">
    <property type="term" value="P:vesicle-mediated transport"/>
    <property type="evidence" value="ECO:0007669"/>
    <property type="project" value="InterPro"/>
</dbReference>
<comment type="similarity">
    <text evidence="1">Belongs to the STXBP/unc-18/SEC1 family.</text>
</comment>
<dbReference type="Pfam" id="PF00995">
    <property type="entry name" value="Sec1"/>
    <property type="match status" value="2"/>
</dbReference>
<dbReference type="InterPro" id="IPR001619">
    <property type="entry name" value="Sec1-like"/>
</dbReference>
<gene>
    <name evidence="3" type="ORF">OH76DRAFT_1401506</name>
</gene>
<dbReference type="PIRSF" id="PIRSF005715">
    <property type="entry name" value="VPS45_Sec1"/>
    <property type="match status" value="1"/>
</dbReference>
<feature type="region of interest" description="Disordered" evidence="2">
    <location>
        <begin position="349"/>
        <end position="369"/>
    </location>
</feature>
<feature type="region of interest" description="Disordered" evidence="2">
    <location>
        <begin position="408"/>
        <end position="443"/>
    </location>
</feature>